<comment type="caution">
    <text evidence="1">The sequence shown here is derived from an EMBL/GenBank/DDBJ whole genome shotgun (WGS) entry which is preliminary data.</text>
</comment>
<proteinExistence type="predicted"/>
<dbReference type="EMBL" id="ACDX02000011">
    <property type="protein sequence ID" value="EFC88087.1"/>
    <property type="molecule type" value="Genomic_DNA"/>
</dbReference>
<dbReference type="Proteomes" id="UP000003344">
    <property type="component" value="Unassembled WGS sequence"/>
</dbReference>
<organism evidence="1 2">
    <name type="scientific">Neisseria mucosa (strain ATCC 25996 / DSM 4631 / NCTC 10774 / M26)</name>
    <dbReference type="NCBI Taxonomy" id="546266"/>
    <lineage>
        <taxon>Bacteria</taxon>
        <taxon>Pseudomonadati</taxon>
        <taxon>Pseudomonadota</taxon>
        <taxon>Betaproteobacteria</taxon>
        <taxon>Neisseriales</taxon>
        <taxon>Neisseriaceae</taxon>
        <taxon>Neisseria</taxon>
    </lineage>
</organism>
<dbReference type="STRING" id="546266.NEIMUCOT_05453"/>
<protein>
    <submittedName>
        <fullName evidence="1">Uncharacterized protein</fullName>
    </submittedName>
</protein>
<evidence type="ECO:0000313" key="1">
    <source>
        <dbReference type="EMBL" id="EFC88087.1"/>
    </source>
</evidence>
<evidence type="ECO:0000313" key="2">
    <source>
        <dbReference type="Proteomes" id="UP000003344"/>
    </source>
</evidence>
<accession>D2ZXU9</accession>
<gene>
    <name evidence="1" type="ORF">NEIMUCOT_05453</name>
</gene>
<dbReference type="AlphaFoldDB" id="D2ZXU9"/>
<sequence>MFFVVGFVGDEGVFAVVGHGFGLGMFECADAAFLIGAYPSSQVGSGNTVVVCSTLLAAYMQVVEYGLVFEV</sequence>
<name>D2ZXU9_NEIM2</name>
<reference evidence="1 2" key="1">
    <citation type="submission" date="2009-10" db="EMBL/GenBank/DDBJ databases">
        <authorList>
            <person name="Weinstock G."/>
            <person name="Sodergren E."/>
            <person name="Clifton S."/>
            <person name="Fulton L."/>
            <person name="Fulton B."/>
            <person name="Courtney L."/>
            <person name="Fronick C."/>
            <person name="Harrison M."/>
            <person name="Strong C."/>
            <person name="Farmer C."/>
            <person name="Delahaunty K."/>
            <person name="Markovic C."/>
            <person name="Hall O."/>
            <person name="Minx P."/>
            <person name="Tomlinson C."/>
            <person name="Mitreva M."/>
            <person name="Nelson J."/>
            <person name="Hou S."/>
            <person name="Wollam A."/>
            <person name="Pepin K.H."/>
            <person name="Johnson M."/>
            <person name="Bhonagiri V."/>
            <person name="Nash W.E."/>
            <person name="Warren W."/>
            <person name="Chinwalla A."/>
            <person name="Mardis E.R."/>
            <person name="Wilson R.K."/>
        </authorList>
    </citation>
    <scope>NUCLEOTIDE SEQUENCE [LARGE SCALE GENOMIC DNA]</scope>
    <source>
        <strain evidence="2">ATCC 25996 / DSM 4631 / NCTC 10774 / M26</strain>
    </source>
</reference>